<dbReference type="EMBL" id="LNRQ01000002">
    <property type="protein sequence ID" value="KZN06412.1"/>
    <property type="molecule type" value="Genomic_DNA"/>
</dbReference>
<name>A0A166EDE7_DAUCS</name>
<reference evidence="3" key="1">
    <citation type="journal article" date="2016" name="Nat. Genet.">
        <title>A high-quality carrot genome assembly provides new insights into carotenoid accumulation and asterid genome evolution.</title>
        <authorList>
            <person name="Iorizzo M."/>
            <person name="Ellison S."/>
            <person name="Senalik D."/>
            <person name="Zeng P."/>
            <person name="Satapoomin P."/>
            <person name="Huang J."/>
            <person name="Bowman M."/>
            <person name="Iovene M."/>
            <person name="Sanseverino W."/>
            <person name="Cavagnaro P."/>
            <person name="Yildiz M."/>
            <person name="Macko-Podgorni A."/>
            <person name="Moranska E."/>
            <person name="Grzebelus E."/>
            <person name="Grzebelus D."/>
            <person name="Ashrafi H."/>
            <person name="Zheng Z."/>
            <person name="Cheng S."/>
            <person name="Spooner D."/>
            <person name="Van Deynze A."/>
            <person name="Simon P."/>
        </authorList>
    </citation>
    <scope>NUCLEOTIDE SEQUENCE [LARGE SCALE GENOMIC DNA]</scope>
    <source>
        <tissue evidence="3">Leaf</tissue>
    </source>
</reference>
<evidence type="ECO:0000256" key="2">
    <source>
        <dbReference type="ARBA" id="ARBA00022801"/>
    </source>
</evidence>
<dbReference type="Gene3D" id="3.10.129.10">
    <property type="entry name" value="Hotdog Thioesterase"/>
    <property type="match status" value="1"/>
</dbReference>
<keyword evidence="2" id="KW-0378">Hydrolase</keyword>
<evidence type="ECO:0008006" key="4">
    <source>
        <dbReference type="Google" id="ProtNLM"/>
    </source>
</evidence>
<comment type="caution">
    <text evidence="3">The sequence shown here is derived from an EMBL/GenBank/DDBJ whole genome shotgun (WGS) entry which is preliminary data.</text>
</comment>
<dbReference type="Pfam" id="PF13279">
    <property type="entry name" value="4HBT_2"/>
    <property type="match status" value="1"/>
</dbReference>
<proteinExistence type="inferred from homology"/>
<evidence type="ECO:0000256" key="1">
    <source>
        <dbReference type="ARBA" id="ARBA00005953"/>
    </source>
</evidence>
<dbReference type="SUPFAM" id="SSF54637">
    <property type="entry name" value="Thioesterase/thiol ester dehydrase-isomerase"/>
    <property type="match status" value="1"/>
</dbReference>
<dbReference type="PANTHER" id="PTHR31793:SF27">
    <property type="entry name" value="NOVEL THIOESTERASE SUPERFAMILY DOMAIN AND SAPOSIN A-TYPE DOMAIN CONTAINING PROTEIN (0610012H03RIK)"/>
    <property type="match status" value="1"/>
</dbReference>
<dbReference type="AlphaFoldDB" id="A0A166EDE7"/>
<dbReference type="GO" id="GO:0009507">
    <property type="term" value="C:chloroplast"/>
    <property type="evidence" value="ECO:0007669"/>
    <property type="project" value="TreeGrafter"/>
</dbReference>
<dbReference type="GO" id="GO:0016297">
    <property type="term" value="F:fatty acyl-[ACP] hydrolase activity"/>
    <property type="evidence" value="ECO:0007669"/>
    <property type="project" value="TreeGrafter"/>
</dbReference>
<organism evidence="3">
    <name type="scientific">Daucus carota subsp. sativus</name>
    <name type="common">Carrot</name>
    <dbReference type="NCBI Taxonomy" id="79200"/>
    <lineage>
        <taxon>Eukaryota</taxon>
        <taxon>Viridiplantae</taxon>
        <taxon>Streptophyta</taxon>
        <taxon>Embryophyta</taxon>
        <taxon>Tracheophyta</taxon>
        <taxon>Spermatophyta</taxon>
        <taxon>Magnoliopsida</taxon>
        <taxon>eudicotyledons</taxon>
        <taxon>Gunneridae</taxon>
        <taxon>Pentapetalae</taxon>
        <taxon>asterids</taxon>
        <taxon>campanulids</taxon>
        <taxon>Apiales</taxon>
        <taxon>Apiaceae</taxon>
        <taxon>Apioideae</taxon>
        <taxon>Scandiceae</taxon>
        <taxon>Daucinae</taxon>
        <taxon>Daucus</taxon>
        <taxon>Daucus sect. Daucus</taxon>
    </lineage>
</organism>
<dbReference type="PANTHER" id="PTHR31793">
    <property type="entry name" value="4-HYDROXYBENZOYL-COA THIOESTERASE FAMILY MEMBER"/>
    <property type="match status" value="1"/>
</dbReference>
<protein>
    <recommendedName>
        <fullName evidence="4">Thioesterase domain-containing protein</fullName>
    </recommendedName>
</protein>
<dbReference type="InterPro" id="IPR050563">
    <property type="entry name" value="4-hydroxybenzoyl-CoA_TE"/>
</dbReference>
<gene>
    <name evidence="3" type="ORF">DCAR_007249</name>
</gene>
<dbReference type="Gramene" id="KZN06412">
    <property type="protein sequence ID" value="KZN06412"/>
    <property type="gene ID" value="DCAR_007249"/>
</dbReference>
<sequence length="231" mass="26021">MSQVQALISASPVRITSGISSCSYSKISMIRPLWRPAIRLQAVTQPRPLRCQPQHVDGVAVAVAALDRVKDQDNSGMSWFYEIKMKVRDYELDQYGVVHHSIYACYCQHGEYLGTHFPARHELLEAMGVNADEVARSGLGSCTLSEVSLKFLAPLRSGDRYVVKVRVSKYTAVRVFFEHFVYKITDQGELQPIAEQMTTGVWLDTKNRPIRIPAEAKSKFVRFISEGPRGN</sequence>
<evidence type="ECO:0000313" key="3">
    <source>
        <dbReference type="EMBL" id="KZN06412.1"/>
    </source>
</evidence>
<dbReference type="InterPro" id="IPR029069">
    <property type="entry name" value="HotDog_dom_sf"/>
</dbReference>
<comment type="similarity">
    <text evidence="1">Belongs to the 4-hydroxybenzoyl-CoA thioesterase family.</text>
</comment>
<dbReference type="CDD" id="cd00586">
    <property type="entry name" value="4HBT"/>
    <property type="match status" value="1"/>
</dbReference>
<accession>A0A166EDE7</accession>